<comment type="caution">
    <text evidence="7">The sequence shown here is derived from an EMBL/GenBank/DDBJ whole genome shotgun (WGS) entry which is preliminary data.</text>
</comment>
<keyword evidence="4" id="KW-0804">Transcription</keyword>
<dbReference type="PROSITE" id="PS50921">
    <property type="entry name" value="ANTAR"/>
    <property type="match status" value="1"/>
</dbReference>
<dbReference type="PIRSF" id="PIRSF036625">
    <property type="entry name" value="GAF_ANTAR"/>
    <property type="match status" value="1"/>
</dbReference>
<dbReference type="SUPFAM" id="SSF55781">
    <property type="entry name" value="GAF domain-like"/>
    <property type="match status" value="1"/>
</dbReference>
<organism evidence="7 8">
    <name type="scientific">Nakamurella leprariae</name>
    <dbReference type="NCBI Taxonomy" id="2803911"/>
    <lineage>
        <taxon>Bacteria</taxon>
        <taxon>Bacillati</taxon>
        <taxon>Actinomycetota</taxon>
        <taxon>Actinomycetes</taxon>
        <taxon>Nakamurellales</taxon>
        <taxon>Nakamurellaceae</taxon>
        <taxon>Nakamurella</taxon>
    </lineage>
</organism>
<dbReference type="SUPFAM" id="SSF52172">
    <property type="entry name" value="CheY-like"/>
    <property type="match status" value="1"/>
</dbReference>
<dbReference type="GO" id="GO:0016301">
    <property type="term" value="F:kinase activity"/>
    <property type="evidence" value="ECO:0007669"/>
    <property type="project" value="UniProtKB-KW"/>
</dbReference>
<keyword evidence="8" id="KW-1185">Reference proteome</keyword>
<keyword evidence="1" id="KW-0808">Transferase</keyword>
<evidence type="ECO:0000313" key="8">
    <source>
        <dbReference type="Proteomes" id="UP000663792"/>
    </source>
</evidence>
<dbReference type="InterPro" id="IPR005561">
    <property type="entry name" value="ANTAR"/>
</dbReference>
<sequence length="247" mass="26780">MVDQFAAREGRSRTSEGKVVEDGPALRFSEYARSLQAEDGVAPTLAAIVQAAAVDGIPNAEHAGIAVLSRREIRTVASSDDLVGQVDRIQAETGQGPFWSGLRDHVTVRIDDLQGDRRWPAFTTRAAELEVRSMLSLQLFVRDRELGALSLYSSVPDAFDHAAEQVGLLMASHAAIAMVGAQQQHHLEVALANRDLIGQAKGVLMERYRITADRAFALLVRASQDGNLKMAEVARRVTETGALPDRG</sequence>
<evidence type="ECO:0000256" key="1">
    <source>
        <dbReference type="ARBA" id="ARBA00022679"/>
    </source>
</evidence>
<evidence type="ECO:0000313" key="7">
    <source>
        <dbReference type="EMBL" id="MBM9467895.1"/>
    </source>
</evidence>
<dbReference type="InterPro" id="IPR012074">
    <property type="entry name" value="GAF_ANTAR"/>
</dbReference>
<accession>A0A938Y8Q0</accession>
<keyword evidence="2" id="KW-0418">Kinase</keyword>
<dbReference type="Gene3D" id="1.10.10.10">
    <property type="entry name" value="Winged helix-like DNA-binding domain superfamily/Winged helix DNA-binding domain"/>
    <property type="match status" value="1"/>
</dbReference>
<feature type="domain" description="ANTAR" evidence="6">
    <location>
        <begin position="177"/>
        <end position="238"/>
    </location>
</feature>
<keyword evidence="3" id="KW-0805">Transcription regulation</keyword>
<dbReference type="InterPro" id="IPR029016">
    <property type="entry name" value="GAF-like_dom_sf"/>
</dbReference>
<evidence type="ECO:0000256" key="3">
    <source>
        <dbReference type="ARBA" id="ARBA00023015"/>
    </source>
</evidence>
<dbReference type="InterPro" id="IPR036388">
    <property type="entry name" value="WH-like_DNA-bd_sf"/>
</dbReference>
<proteinExistence type="predicted"/>
<dbReference type="GO" id="GO:0003723">
    <property type="term" value="F:RNA binding"/>
    <property type="evidence" value="ECO:0007669"/>
    <property type="project" value="InterPro"/>
</dbReference>
<dbReference type="EMBL" id="JAERWK010000015">
    <property type="protein sequence ID" value="MBM9467895.1"/>
    <property type="molecule type" value="Genomic_DNA"/>
</dbReference>
<gene>
    <name evidence="7" type="ORF">JL106_11430</name>
</gene>
<dbReference type="AlphaFoldDB" id="A0A938Y8Q0"/>
<evidence type="ECO:0000256" key="5">
    <source>
        <dbReference type="SAM" id="MobiDB-lite"/>
    </source>
</evidence>
<dbReference type="RefSeq" id="WP_205260857.1">
    <property type="nucleotide sequence ID" value="NZ_JAERWK010000015.1"/>
</dbReference>
<dbReference type="Gene3D" id="3.30.450.40">
    <property type="match status" value="1"/>
</dbReference>
<evidence type="ECO:0000256" key="4">
    <source>
        <dbReference type="ARBA" id="ARBA00023163"/>
    </source>
</evidence>
<name>A0A938Y8Q0_9ACTN</name>
<evidence type="ECO:0000259" key="6">
    <source>
        <dbReference type="PROSITE" id="PS50921"/>
    </source>
</evidence>
<dbReference type="Pfam" id="PF03861">
    <property type="entry name" value="ANTAR"/>
    <property type="match status" value="1"/>
</dbReference>
<dbReference type="InterPro" id="IPR011006">
    <property type="entry name" value="CheY-like_superfamily"/>
</dbReference>
<protein>
    <submittedName>
        <fullName evidence="7">GAF and ANTAR domain-containing protein</fullName>
    </submittedName>
</protein>
<evidence type="ECO:0000256" key="2">
    <source>
        <dbReference type="ARBA" id="ARBA00022777"/>
    </source>
</evidence>
<dbReference type="Pfam" id="PF13185">
    <property type="entry name" value="GAF_2"/>
    <property type="match status" value="1"/>
</dbReference>
<dbReference type="InterPro" id="IPR003018">
    <property type="entry name" value="GAF"/>
</dbReference>
<dbReference type="SMART" id="SM01012">
    <property type="entry name" value="ANTAR"/>
    <property type="match status" value="1"/>
</dbReference>
<feature type="region of interest" description="Disordered" evidence="5">
    <location>
        <begin position="1"/>
        <end position="20"/>
    </location>
</feature>
<dbReference type="Proteomes" id="UP000663792">
    <property type="component" value="Unassembled WGS sequence"/>
</dbReference>
<reference evidence="7" key="1">
    <citation type="submission" date="2021-01" db="EMBL/GenBank/DDBJ databases">
        <title>YIM 132084 draft genome.</title>
        <authorList>
            <person name="An D."/>
        </authorList>
    </citation>
    <scope>NUCLEOTIDE SEQUENCE</scope>
    <source>
        <strain evidence="7">YIM 132084</strain>
    </source>
</reference>